<dbReference type="PROSITE" id="PS51186">
    <property type="entry name" value="GNAT"/>
    <property type="match status" value="1"/>
</dbReference>
<dbReference type="Proteomes" id="UP000199517">
    <property type="component" value="Unassembled WGS sequence"/>
</dbReference>
<dbReference type="Pfam" id="PF00583">
    <property type="entry name" value="Acetyltransf_1"/>
    <property type="match status" value="1"/>
</dbReference>
<dbReference type="GO" id="GO:0008080">
    <property type="term" value="F:N-acetyltransferase activity"/>
    <property type="evidence" value="ECO:0007669"/>
    <property type="project" value="InterPro"/>
</dbReference>
<name>A0A1I1T388_9BURK</name>
<dbReference type="SUPFAM" id="SSF55729">
    <property type="entry name" value="Acyl-CoA N-acyltransferases (Nat)"/>
    <property type="match status" value="1"/>
</dbReference>
<feature type="domain" description="N-acetyltransferase" evidence="2">
    <location>
        <begin position="29"/>
        <end position="184"/>
    </location>
</feature>
<dbReference type="InterPro" id="IPR000182">
    <property type="entry name" value="GNAT_dom"/>
</dbReference>
<dbReference type="Gene3D" id="3.40.630.30">
    <property type="match status" value="1"/>
</dbReference>
<dbReference type="EMBL" id="FOMQ01000003">
    <property type="protein sequence ID" value="SFD53121.1"/>
    <property type="molecule type" value="Genomic_DNA"/>
</dbReference>
<keyword evidence="4" id="KW-1185">Reference proteome</keyword>
<evidence type="ECO:0000313" key="3">
    <source>
        <dbReference type="EMBL" id="SFD53121.1"/>
    </source>
</evidence>
<evidence type="ECO:0000259" key="2">
    <source>
        <dbReference type="PROSITE" id="PS51186"/>
    </source>
</evidence>
<dbReference type="STRING" id="32040.SAMN04489710_10398"/>
<proteinExistence type="predicted"/>
<keyword evidence="1 3" id="KW-0808">Transferase</keyword>
<evidence type="ECO:0000256" key="1">
    <source>
        <dbReference type="ARBA" id="ARBA00022679"/>
    </source>
</evidence>
<protein>
    <submittedName>
        <fullName evidence="3">Protein N-acetyltransferase, RimJ/RimL family</fullName>
    </submittedName>
</protein>
<dbReference type="PANTHER" id="PTHR13947:SF37">
    <property type="entry name" value="LD18367P"/>
    <property type="match status" value="1"/>
</dbReference>
<dbReference type="AlphaFoldDB" id="A0A1I1T388"/>
<dbReference type="CDD" id="cd04301">
    <property type="entry name" value="NAT_SF"/>
    <property type="match status" value="1"/>
</dbReference>
<accession>A0A1I1T388</accession>
<reference evidence="4" key="1">
    <citation type="submission" date="2016-10" db="EMBL/GenBank/DDBJ databases">
        <authorList>
            <person name="Varghese N."/>
            <person name="Submissions S."/>
        </authorList>
    </citation>
    <scope>NUCLEOTIDE SEQUENCE [LARGE SCALE GENOMIC DNA]</scope>
    <source>
        <strain evidence="4">DSM 7481</strain>
    </source>
</reference>
<dbReference type="InterPro" id="IPR050769">
    <property type="entry name" value="NAT_camello-type"/>
</dbReference>
<dbReference type="OrthoDB" id="9799092at2"/>
<organism evidence="3 4">
    <name type="scientific">Paracidovorax konjaci</name>
    <dbReference type="NCBI Taxonomy" id="32040"/>
    <lineage>
        <taxon>Bacteria</taxon>
        <taxon>Pseudomonadati</taxon>
        <taxon>Pseudomonadota</taxon>
        <taxon>Betaproteobacteria</taxon>
        <taxon>Burkholderiales</taxon>
        <taxon>Comamonadaceae</taxon>
        <taxon>Paracidovorax</taxon>
    </lineage>
</organism>
<dbReference type="PANTHER" id="PTHR13947">
    <property type="entry name" value="GNAT FAMILY N-ACETYLTRANSFERASE"/>
    <property type="match status" value="1"/>
</dbReference>
<evidence type="ECO:0000313" key="4">
    <source>
        <dbReference type="Proteomes" id="UP000199517"/>
    </source>
</evidence>
<dbReference type="RefSeq" id="WP_092950215.1">
    <property type="nucleotide sequence ID" value="NZ_FOMQ01000003.1"/>
</dbReference>
<gene>
    <name evidence="3" type="ORF">SAMN04489710_10398</name>
</gene>
<sequence>MTAEPIEFRAGPRFLRIAVLDAMHVHAYKALRDAALHDAPEAFTSDHASAVRRTAESYAGRFGPPPSGTFFLGAFDTATEELLGSIGCEREERLQQRHCAHVVGMMVSTAAQRCGIGRKLLRECLRIAEQVEGLDQLLLTVTAMNGHSVRLYESEGFRAWGLLPRAIVVAGTAYDKLHMARPLHSAAQADAPASP</sequence>
<dbReference type="InterPro" id="IPR016181">
    <property type="entry name" value="Acyl_CoA_acyltransferase"/>
</dbReference>